<dbReference type="PROSITE" id="PS50158">
    <property type="entry name" value="ZF_CCHC"/>
    <property type="match status" value="1"/>
</dbReference>
<dbReference type="EMBL" id="CP093351">
    <property type="protein sequence ID" value="WOH15041.1"/>
    <property type="molecule type" value="Genomic_DNA"/>
</dbReference>
<feature type="compositionally biased region" description="Low complexity" evidence="1">
    <location>
        <begin position="59"/>
        <end position="69"/>
    </location>
</feature>
<feature type="region of interest" description="Disordered" evidence="1">
    <location>
        <begin position="52"/>
        <end position="89"/>
    </location>
</feature>
<evidence type="ECO:0000256" key="2">
    <source>
        <dbReference type="SAM" id="Phobius"/>
    </source>
</evidence>
<sequence>MARFKQTARKTTSGSGIAYRLMMEQMLFILIPGDFGIVDLDFYGSWGAGRDGAQGSGGSSWSRTSRSSGNDWLINDRRSSRSPSYGDSDRSFGGACFTCGQFGHRASECPKKLGYRYFITIISVSYIVIRLKMIKRSKKLIKLMLDNIRDCDAASLFSASVLRPPNIQQSNYIAYGFNVILLC</sequence>
<accession>A0A175YA70</accession>
<name>A0A175YA70_DAUCS</name>
<dbReference type="Proteomes" id="UP000077755">
    <property type="component" value="Chromosome 9"/>
</dbReference>
<evidence type="ECO:0000313" key="4">
    <source>
        <dbReference type="Proteomes" id="UP000077755"/>
    </source>
</evidence>
<dbReference type="SUPFAM" id="SSF57756">
    <property type="entry name" value="Retrovirus zinc finger-like domains"/>
    <property type="match status" value="1"/>
</dbReference>
<keyword evidence="4" id="KW-1185">Reference proteome</keyword>
<proteinExistence type="predicted"/>
<dbReference type="GO" id="GO:0008270">
    <property type="term" value="F:zinc ion binding"/>
    <property type="evidence" value="ECO:0007669"/>
    <property type="project" value="InterPro"/>
</dbReference>
<organism evidence="3 4">
    <name type="scientific">Daucus carota subsp. sativus</name>
    <name type="common">Carrot</name>
    <dbReference type="NCBI Taxonomy" id="79200"/>
    <lineage>
        <taxon>Eukaryota</taxon>
        <taxon>Viridiplantae</taxon>
        <taxon>Streptophyta</taxon>
        <taxon>Embryophyta</taxon>
        <taxon>Tracheophyta</taxon>
        <taxon>Spermatophyta</taxon>
        <taxon>Magnoliopsida</taxon>
        <taxon>eudicotyledons</taxon>
        <taxon>Gunneridae</taxon>
        <taxon>Pentapetalae</taxon>
        <taxon>asterids</taxon>
        <taxon>campanulids</taxon>
        <taxon>Apiales</taxon>
        <taxon>Apiaceae</taxon>
        <taxon>Apioideae</taxon>
        <taxon>Scandiceae</taxon>
        <taxon>Daucinae</taxon>
        <taxon>Daucus</taxon>
        <taxon>Daucus sect. Daucus</taxon>
    </lineage>
</organism>
<dbReference type="Gene3D" id="4.10.60.10">
    <property type="entry name" value="Zinc finger, CCHC-type"/>
    <property type="match status" value="1"/>
</dbReference>
<evidence type="ECO:0000256" key="1">
    <source>
        <dbReference type="SAM" id="MobiDB-lite"/>
    </source>
</evidence>
<evidence type="ECO:0000313" key="3">
    <source>
        <dbReference type="EMBL" id="WOH15041.1"/>
    </source>
</evidence>
<keyword evidence="2" id="KW-1133">Transmembrane helix</keyword>
<gene>
    <name evidence="3" type="ORF">DCAR_0934574</name>
</gene>
<reference evidence="3" key="2">
    <citation type="submission" date="2022-03" db="EMBL/GenBank/DDBJ databases">
        <title>Draft title - Genomic analysis of global carrot germplasm unveils the trajectory of domestication and the origin of high carotenoid orange carrot.</title>
        <authorList>
            <person name="Iorizzo M."/>
            <person name="Ellison S."/>
            <person name="Senalik D."/>
            <person name="Macko-Podgorni A."/>
            <person name="Grzebelus D."/>
            <person name="Bostan H."/>
            <person name="Rolling W."/>
            <person name="Curaba J."/>
            <person name="Simon P."/>
        </authorList>
    </citation>
    <scope>NUCLEOTIDE SEQUENCE</scope>
    <source>
        <tissue evidence="3">Leaf</tissue>
    </source>
</reference>
<dbReference type="AlphaFoldDB" id="A0A175YA70"/>
<dbReference type="GO" id="GO:0003676">
    <property type="term" value="F:nucleic acid binding"/>
    <property type="evidence" value="ECO:0007669"/>
    <property type="project" value="InterPro"/>
</dbReference>
<feature type="transmembrane region" description="Helical" evidence="2">
    <location>
        <begin position="115"/>
        <end position="134"/>
    </location>
</feature>
<reference evidence="3" key="1">
    <citation type="journal article" date="2016" name="Nat. Genet.">
        <title>A high-quality carrot genome assembly provides new insights into carotenoid accumulation and asterid genome evolution.</title>
        <authorList>
            <person name="Iorizzo M."/>
            <person name="Ellison S."/>
            <person name="Senalik D."/>
            <person name="Zeng P."/>
            <person name="Satapoomin P."/>
            <person name="Huang J."/>
            <person name="Bowman M."/>
            <person name="Iovene M."/>
            <person name="Sanseverino W."/>
            <person name="Cavagnaro P."/>
            <person name="Yildiz M."/>
            <person name="Macko-Podgorni A."/>
            <person name="Moranska E."/>
            <person name="Grzebelus E."/>
            <person name="Grzebelus D."/>
            <person name="Ashrafi H."/>
            <person name="Zheng Z."/>
            <person name="Cheng S."/>
            <person name="Spooner D."/>
            <person name="Van Deynze A."/>
            <person name="Simon P."/>
        </authorList>
    </citation>
    <scope>NUCLEOTIDE SEQUENCE</scope>
    <source>
        <tissue evidence="3">Leaf</tissue>
    </source>
</reference>
<protein>
    <submittedName>
        <fullName evidence="3">Uncharacterized protein</fullName>
    </submittedName>
</protein>
<dbReference type="InterPro" id="IPR001878">
    <property type="entry name" value="Znf_CCHC"/>
</dbReference>
<dbReference type="Pfam" id="PF00098">
    <property type="entry name" value="zf-CCHC"/>
    <property type="match status" value="1"/>
</dbReference>
<dbReference type="InterPro" id="IPR036875">
    <property type="entry name" value="Znf_CCHC_sf"/>
</dbReference>
<keyword evidence="2" id="KW-0812">Transmembrane</keyword>
<keyword evidence="2" id="KW-0472">Membrane</keyword>
<dbReference type="SMART" id="SM00343">
    <property type="entry name" value="ZnF_C2HC"/>
    <property type="match status" value="1"/>
</dbReference>
<dbReference type="Gramene" id="KZM80476">
    <property type="protein sequence ID" value="KZM80476"/>
    <property type="gene ID" value="DCAR_032263"/>
</dbReference>